<keyword evidence="14" id="KW-1185">Reference proteome</keyword>
<evidence type="ECO:0000256" key="1">
    <source>
        <dbReference type="ARBA" id="ARBA00004382"/>
    </source>
</evidence>
<evidence type="ECO:0000256" key="7">
    <source>
        <dbReference type="ARBA" id="ARBA00023186"/>
    </source>
</evidence>
<dbReference type="Gene3D" id="3.10.50.40">
    <property type="match status" value="2"/>
</dbReference>
<dbReference type="AlphaFoldDB" id="A0A845Q0K2"/>
<dbReference type="RefSeq" id="WP_166520466.1">
    <property type="nucleotide sequence ID" value="NZ_JAAABJ010000651.1"/>
</dbReference>
<keyword evidence="11 13" id="KW-0413">Isomerase</keyword>
<evidence type="ECO:0000256" key="9">
    <source>
        <dbReference type="ARBA" id="ARBA00040743"/>
    </source>
</evidence>
<evidence type="ECO:0000256" key="2">
    <source>
        <dbReference type="ARBA" id="ARBA00022475"/>
    </source>
</evidence>
<proteinExistence type="inferred from homology"/>
<keyword evidence="2" id="KW-1003">Cell membrane</keyword>
<name>A0A845Q0K2_9FLAO</name>
<dbReference type="GO" id="GO:0005886">
    <property type="term" value="C:plasma membrane"/>
    <property type="evidence" value="ECO:0007669"/>
    <property type="project" value="UniProtKB-SubCell"/>
</dbReference>
<organism evidence="13 14">
    <name type="scientific">Elizabethkingia argenteiflava</name>
    <dbReference type="NCBI Taxonomy" id="2681556"/>
    <lineage>
        <taxon>Bacteria</taxon>
        <taxon>Pseudomonadati</taxon>
        <taxon>Bacteroidota</taxon>
        <taxon>Flavobacteriia</taxon>
        <taxon>Flavobacteriales</taxon>
        <taxon>Weeksellaceae</taxon>
        <taxon>Elizabethkingia</taxon>
    </lineage>
</organism>
<dbReference type="Gene3D" id="1.10.4030.10">
    <property type="entry name" value="Porin chaperone SurA, peptide-binding domain"/>
    <property type="match status" value="1"/>
</dbReference>
<evidence type="ECO:0000256" key="8">
    <source>
        <dbReference type="ARBA" id="ARBA00038408"/>
    </source>
</evidence>
<comment type="similarity">
    <text evidence="8">Belongs to the PpiD chaperone family.</text>
</comment>
<evidence type="ECO:0000256" key="3">
    <source>
        <dbReference type="ARBA" id="ARBA00022519"/>
    </source>
</evidence>
<dbReference type="InterPro" id="IPR027304">
    <property type="entry name" value="Trigger_fact/SurA_dom_sf"/>
</dbReference>
<dbReference type="Proteomes" id="UP000553459">
    <property type="component" value="Unassembled WGS sequence"/>
</dbReference>
<protein>
    <recommendedName>
        <fullName evidence="9">Periplasmic chaperone PpiD</fullName>
    </recommendedName>
    <alternativeName>
        <fullName evidence="10">Periplasmic folding chaperone</fullName>
    </alternativeName>
</protein>
<sequence length="717" mass="80198">MAVLGEIRKRPWILIGFLAIALLAFLVNPDSLDKVFGKDPNILGVINGEKITREELDSQLFLLQQQGQGQPKEVLEEQAWKMLVQSKLIEQQFNKLGLELSDEMFWNQIQYDPMFAQNPQLFDAKGNFKLQELKREIESIKAQSPEQYSNWLQIKRGIQYRIMARQFFANITSGVTANNKEAAEILKQQQQQANIDYVKVDYTGFQRANPVKVTTQDLANYIKQHPLQFKTEASRNIGMVAFLAKPSAQDESAALAEINKLYTQGIDMGDGIESFQNTKNDSMFVKVNSEYPFNPQYLPLSQQPDQIKGFLNTAGIGQSFGPYKVEDRYFFVSKLIGKQRGDSVKSRHILIAFKGSPADQAGAEKRTKEEAKKLADSIGGIIKANPAKFVDFLKFSADSGSAAQGGELGWTTPETPFVPEFKAYLEHNPKGAVGVVATQFGYHIINIEDKKPGPIGYKVANLVKEIKPSEKTTNTVYTQANKFIQEVQGKSFNEFSSIAKKNNYIFVNPKMAKRFQGQIQGINTDKDAEVLAWAFDKKTKIGDTNIFTSSNGDYIVAYLKTKQEAGLVDPESVRSEIEPLVKNQLLAQKIISKINAQKVTSLDQLAKLFGVVKESQQVGIFNTMISGGMEPKVAGAAFGVKPNQLSRPIEGRTGVYMLVTKSISQNNKQGGDVKSVVQTLMQQNAQQYSQALLRSLEDQANIKDYRIEIYNKTAHRN</sequence>
<dbReference type="InterPro" id="IPR046357">
    <property type="entry name" value="PPIase_dom_sf"/>
</dbReference>
<comment type="caution">
    <text evidence="13">The sequence shown here is derived from an EMBL/GenBank/DDBJ whole genome shotgun (WGS) entry which is preliminary data.</text>
</comment>
<keyword evidence="11" id="KW-0697">Rotamase</keyword>
<dbReference type="Pfam" id="PF13616">
    <property type="entry name" value="Rotamase_3"/>
    <property type="match status" value="1"/>
</dbReference>
<evidence type="ECO:0000313" key="13">
    <source>
        <dbReference type="EMBL" id="NAW52217.1"/>
    </source>
</evidence>
<dbReference type="SUPFAM" id="SSF109998">
    <property type="entry name" value="Triger factor/SurA peptide-binding domain-like"/>
    <property type="match status" value="1"/>
</dbReference>
<feature type="domain" description="PpiC" evidence="12">
    <location>
        <begin position="341"/>
        <end position="449"/>
    </location>
</feature>
<dbReference type="SUPFAM" id="SSF54534">
    <property type="entry name" value="FKBP-like"/>
    <property type="match status" value="2"/>
</dbReference>
<comment type="subcellular location">
    <subcellularLocation>
        <location evidence="1">Cell inner membrane</location>
        <topology evidence="1">Single-pass type II membrane protein</topology>
        <orientation evidence="1">Periplasmic side</orientation>
    </subcellularLocation>
</comment>
<keyword evidence="5" id="KW-1133">Transmembrane helix</keyword>
<dbReference type="InterPro" id="IPR052029">
    <property type="entry name" value="PpiD_chaperone"/>
</dbReference>
<reference evidence="13 14" key="1">
    <citation type="submission" date="2019-11" db="EMBL/GenBank/DDBJ databases">
        <title>Characterization of Elizabethkingia argenteiflava sp. nov., isolated from inner surface of Soybean Pods.</title>
        <authorList>
            <person name="Mo S."/>
        </authorList>
    </citation>
    <scope>NUCLEOTIDE SEQUENCE [LARGE SCALE GENOMIC DNA]</scope>
    <source>
        <strain evidence="13 14">YB22</strain>
    </source>
</reference>
<evidence type="ECO:0000256" key="4">
    <source>
        <dbReference type="ARBA" id="ARBA00022692"/>
    </source>
</evidence>
<feature type="domain" description="PpiC" evidence="12">
    <location>
        <begin position="567"/>
        <end position="662"/>
    </location>
</feature>
<dbReference type="PANTHER" id="PTHR47529:SF1">
    <property type="entry name" value="PERIPLASMIC CHAPERONE PPID"/>
    <property type="match status" value="1"/>
</dbReference>
<evidence type="ECO:0000313" key="14">
    <source>
        <dbReference type="Proteomes" id="UP000553459"/>
    </source>
</evidence>
<dbReference type="GO" id="GO:0003755">
    <property type="term" value="F:peptidyl-prolyl cis-trans isomerase activity"/>
    <property type="evidence" value="ECO:0007669"/>
    <property type="project" value="UniProtKB-KW"/>
</dbReference>
<dbReference type="PANTHER" id="PTHR47529">
    <property type="entry name" value="PEPTIDYL-PROLYL CIS-TRANS ISOMERASE D"/>
    <property type="match status" value="1"/>
</dbReference>
<evidence type="ECO:0000259" key="12">
    <source>
        <dbReference type="PROSITE" id="PS50198"/>
    </source>
</evidence>
<evidence type="ECO:0000256" key="6">
    <source>
        <dbReference type="ARBA" id="ARBA00023136"/>
    </source>
</evidence>
<keyword evidence="4" id="KW-0812">Transmembrane</keyword>
<keyword evidence="3" id="KW-0997">Cell inner membrane</keyword>
<dbReference type="EMBL" id="JAAABJ010000651">
    <property type="protein sequence ID" value="NAW52217.1"/>
    <property type="molecule type" value="Genomic_DNA"/>
</dbReference>
<keyword evidence="7" id="KW-0143">Chaperone</keyword>
<accession>A0A845Q0K2</accession>
<keyword evidence="6" id="KW-0472">Membrane</keyword>
<evidence type="ECO:0000256" key="10">
    <source>
        <dbReference type="ARBA" id="ARBA00042775"/>
    </source>
</evidence>
<evidence type="ECO:0000256" key="5">
    <source>
        <dbReference type="ARBA" id="ARBA00022989"/>
    </source>
</evidence>
<gene>
    <name evidence="13" type="ORF">GNY06_12805</name>
</gene>
<evidence type="ECO:0000256" key="11">
    <source>
        <dbReference type="PROSITE-ProRule" id="PRU00278"/>
    </source>
</evidence>
<dbReference type="InterPro" id="IPR000297">
    <property type="entry name" value="PPIase_PpiC"/>
</dbReference>
<dbReference type="Pfam" id="PF13623">
    <property type="entry name" value="SurA_N_2"/>
    <property type="match status" value="1"/>
</dbReference>
<dbReference type="PROSITE" id="PS50198">
    <property type="entry name" value="PPIC_PPIASE_2"/>
    <property type="match status" value="2"/>
</dbReference>